<keyword evidence="2" id="KW-1185">Reference proteome</keyword>
<evidence type="ECO:0000313" key="1">
    <source>
        <dbReference type="EMBL" id="WUR02506.1"/>
    </source>
</evidence>
<reference evidence="1" key="1">
    <citation type="journal article" date="2024" name="BMC Genomics">
        <title>Functional annotation of a divergent genome using sequence and structure-based similarity.</title>
        <authorList>
            <person name="Svedberg D."/>
            <person name="Winiger R.R."/>
            <person name="Berg A."/>
            <person name="Sharma H."/>
            <person name="Tellgren-Roth C."/>
            <person name="Debrunner-Vossbrinck B.A."/>
            <person name="Vossbrinck C.R."/>
            <person name="Barandun J."/>
        </authorList>
    </citation>
    <scope>NUCLEOTIDE SEQUENCE</scope>
    <source>
        <strain evidence="1">Illinois isolate</strain>
    </source>
</reference>
<dbReference type="Proteomes" id="UP001334084">
    <property type="component" value="Chromosome 2"/>
</dbReference>
<dbReference type="KEGG" id="vnx:VNE69_02033"/>
<protein>
    <submittedName>
        <fullName evidence="1">Uncharacterized protein</fullName>
    </submittedName>
</protein>
<dbReference type="GeneID" id="90540323"/>
<sequence>MLHYIILVSSSNSGKNFESIPCESLQSIYDFKTFNLHQINTEHNNSNSQKSRDYDTLNSTQINEHIPFNTQNSNDYSNSFYYPNISDYNITNFSQKANNFYNFDLQQNNTDHLPIIPHQNVLDKHTFNLQQNNTYNFLVNPQQNVLHNHTFNLQQNIIYCFNINSQQNAYTNGNKNLQQDYVCVNTFNLKKNICDDNNYRFQQNNNHESHYVHNKETKKRTKPYTRTFSEQYIPYYQIRRPSFSSTLAFVAVLRDNYTNITDYNDRRIFYYHLLHQWENEHLDIELASDKLKFPDRYIYYKYRYNSNMTGKWLKNYREILYKDLPQVKNEIEISSVEETYKKIIIENIDSISRAMGYFETLYPKGLSYAYHSEILKFRYKLISIRLPCLYEYFSIIKGFLDLYEMIIEHFIKKIANSMALKSILNNMTINVKIILYNYEDYLKDIKYKLILLENLIEAD</sequence>
<proteinExistence type="predicted"/>
<organism evidence="1 2">
    <name type="scientific">Vairimorpha necatrix</name>
    <dbReference type="NCBI Taxonomy" id="6039"/>
    <lineage>
        <taxon>Eukaryota</taxon>
        <taxon>Fungi</taxon>
        <taxon>Fungi incertae sedis</taxon>
        <taxon>Microsporidia</taxon>
        <taxon>Nosematidae</taxon>
        <taxon>Vairimorpha</taxon>
    </lineage>
</organism>
<gene>
    <name evidence="1" type="ORF">VNE69_02033</name>
</gene>
<dbReference type="EMBL" id="CP142727">
    <property type="protein sequence ID" value="WUR02506.1"/>
    <property type="molecule type" value="Genomic_DNA"/>
</dbReference>
<accession>A0AAX4J979</accession>
<dbReference type="AlphaFoldDB" id="A0AAX4J979"/>
<dbReference type="RefSeq" id="XP_065328651.1">
    <property type="nucleotide sequence ID" value="XM_065472579.1"/>
</dbReference>
<evidence type="ECO:0000313" key="2">
    <source>
        <dbReference type="Proteomes" id="UP001334084"/>
    </source>
</evidence>
<name>A0AAX4J979_9MICR</name>